<dbReference type="KEGG" id="ypm:YP_3779"/>
<accession>Q74PV5</accession>
<evidence type="ECO:0000313" key="11">
    <source>
        <dbReference type="EMBL" id="AAS63927.1"/>
    </source>
</evidence>
<dbReference type="Proteomes" id="UP000001019">
    <property type="component" value="Chromosome"/>
</dbReference>
<dbReference type="InterPro" id="IPR050864">
    <property type="entry name" value="Bacterial_PTS_Sugar_Transport"/>
</dbReference>
<reference evidence="11" key="4">
    <citation type="submission" date="2016-05" db="EMBL/GenBank/DDBJ databases">
        <title>Reannotation of Yersinia pestis strain 91001 based on omics data.</title>
        <authorList>
            <person name="Yiqing M."/>
        </authorList>
    </citation>
    <scope>NUCLEOTIDE SEQUENCE</scope>
    <source>
        <strain evidence="11">91001</strain>
    </source>
</reference>
<comment type="catalytic activity">
    <reaction evidence="1">
        <text>D-fructose(out) + N(pros)-phospho-L-histidyl-[protein] = D-fructose 1-phosphate(in) + L-histidyl-[protein]</text>
        <dbReference type="Rhea" id="RHEA:49252"/>
        <dbReference type="Rhea" id="RHEA-COMP:9745"/>
        <dbReference type="Rhea" id="RHEA-COMP:9746"/>
        <dbReference type="ChEBI" id="CHEBI:29979"/>
        <dbReference type="ChEBI" id="CHEBI:37721"/>
        <dbReference type="ChEBI" id="CHEBI:58674"/>
        <dbReference type="ChEBI" id="CHEBI:64837"/>
        <dbReference type="EC" id="2.7.1.202"/>
    </reaction>
</comment>
<dbReference type="NCBIfam" id="TIGR00829">
    <property type="entry name" value="FRU"/>
    <property type="match status" value="1"/>
</dbReference>
<dbReference type="InterPro" id="IPR013011">
    <property type="entry name" value="PTS_EIIB_2"/>
</dbReference>
<keyword evidence="5" id="KW-0762">Sugar transport</keyword>
<evidence type="ECO:0000256" key="7">
    <source>
        <dbReference type="ARBA" id="ARBA00022683"/>
    </source>
</evidence>
<evidence type="ECO:0000256" key="1">
    <source>
        <dbReference type="ARBA" id="ARBA00001401"/>
    </source>
</evidence>
<evidence type="ECO:0000256" key="5">
    <source>
        <dbReference type="ARBA" id="ARBA00022597"/>
    </source>
</evidence>
<dbReference type="CDD" id="cd05569">
    <property type="entry name" value="PTS_IIB_fructose"/>
    <property type="match status" value="1"/>
</dbReference>
<evidence type="ECO:0000256" key="8">
    <source>
        <dbReference type="ARBA" id="ARBA00022777"/>
    </source>
</evidence>
<dbReference type="InterPro" id="IPR036095">
    <property type="entry name" value="PTS_EIIB-like_sf"/>
</dbReference>
<keyword evidence="8" id="KW-0418">Kinase</keyword>
<gene>
    <name evidence="10" type="primary">frwD</name>
    <name evidence="10" type="ordered locus">y3780</name>
    <name evidence="11" type="ordered locus">YP_3779</name>
</gene>
<reference evidence="10 13" key="1">
    <citation type="journal article" date="2002" name="J. Bacteriol.">
        <title>Genome sequence of Yersinia pestis KIM.</title>
        <authorList>
            <person name="Deng W."/>
            <person name="Burland V."/>
            <person name="Plunkett G.III."/>
            <person name="Boutin A."/>
            <person name="Mayhew G.F."/>
            <person name="Liss P."/>
            <person name="Perna N.T."/>
            <person name="Rose D.J."/>
            <person name="Mau B."/>
            <person name="Zhou S."/>
            <person name="Schwartz D.C."/>
            <person name="Fetherston J.D."/>
            <person name="Lindler L.E."/>
            <person name="Brubaker R.R."/>
            <person name="Plana G.V."/>
            <person name="Straley S.C."/>
            <person name="McDonough K.A."/>
            <person name="Nilles M.L."/>
            <person name="Matson J.S."/>
            <person name="Blattner F.R."/>
            <person name="Perry R.D."/>
        </authorList>
    </citation>
    <scope>NUCLEOTIDE SEQUENCE [LARGE SCALE GENOMIC DNA]</scope>
    <source>
        <strain evidence="10">KIM</strain>
        <strain evidence="13">KIM10+ / Biovar Mediaevalis</strain>
    </source>
</reference>
<organism evidence="10 13">
    <name type="scientific">Yersinia pestis</name>
    <dbReference type="NCBI Taxonomy" id="632"/>
    <lineage>
        <taxon>Bacteria</taxon>
        <taxon>Pseudomonadati</taxon>
        <taxon>Pseudomonadota</taxon>
        <taxon>Gammaproteobacteria</taxon>
        <taxon>Enterobacterales</taxon>
        <taxon>Yersiniaceae</taxon>
        <taxon>Yersinia</taxon>
    </lineage>
</organism>
<dbReference type="PANTHER" id="PTHR30505:SF0">
    <property type="entry name" value="FRUCTOSE-LIKE PTS SYSTEM EIIBC COMPONENT-RELATED"/>
    <property type="match status" value="1"/>
</dbReference>
<dbReference type="GO" id="GO:0022877">
    <property type="term" value="F:protein-N(PI)-phosphohistidine-fructose phosphotransferase system transporter activity"/>
    <property type="evidence" value="ECO:0007669"/>
    <property type="project" value="InterPro"/>
</dbReference>
<dbReference type="Pfam" id="PF02302">
    <property type="entry name" value="PTS_IIB"/>
    <property type="match status" value="1"/>
</dbReference>
<dbReference type="EnsemblBacteria" id="AAS63927">
    <property type="protein sequence ID" value="AAS63927"/>
    <property type="gene ID" value="YP_3779"/>
</dbReference>
<evidence type="ECO:0000313" key="13">
    <source>
        <dbReference type="Proteomes" id="UP000002490"/>
    </source>
</evidence>
<dbReference type="PANTHER" id="PTHR30505">
    <property type="entry name" value="FRUCTOSE-LIKE PERMEASE"/>
    <property type="match status" value="1"/>
</dbReference>
<evidence type="ECO:0000259" key="9">
    <source>
        <dbReference type="PROSITE" id="PS51099"/>
    </source>
</evidence>
<dbReference type="Proteomes" id="UP000002490">
    <property type="component" value="Chromosome"/>
</dbReference>
<evidence type="ECO:0000313" key="10">
    <source>
        <dbReference type="EMBL" id="AAM87325.1"/>
    </source>
</evidence>
<dbReference type="Gene3D" id="3.40.50.2300">
    <property type="match status" value="1"/>
</dbReference>
<dbReference type="AlphaFoldDB" id="Q8CZM7"/>
<sequence length="135" mass="14901">MRPQKNQACLETKQVIKSGGGMTIKLVAVTACVSGVAHTYMVAERLDKLCLQLKWQLKVETQGALGVEYSLTEDDILQADAVILINDVAIKEQERFQNCRCVQADIQTFLCHPEKILAATKKVISSPKTVSIVIK</sequence>
<dbReference type="GO" id="GO:0016301">
    <property type="term" value="F:kinase activity"/>
    <property type="evidence" value="ECO:0007669"/>
    <property type="project" value="UniProtKB-KW"/>
</dbReference>
<evidence type="ECO:0000256" key="3">
    <source>
        <dbReference type="ARBA" id="ARBA00022448"/>
    </source>
</evidence>
<dbReference type="NCBIfam" id="NF007747">
    <property type="entry name" value="PRK10427.1"/>
    <property type="match status" value="1"/>
</dbReference>
<dbReference type="KEGG" id="ypk:y3780"/>
<dbReference type="EC" id="2.7.1.202" evidence="2"/>
<dbReference type="PROSITE" id="PS51099">
    <property type="entry name" value="PTS_EIIB_TYPE_2"/>
    <property type="match status" value="1"/>
</dbReference>
<keyword evidence="6" id="KW-0808">Transferase</keyword>
<reference evidence="11" key="2">
    <citation type="submission" date="2003-04" db="EMBL/GenBank/DDBJ databases">
        <authorList>
            <person name="Song Y."/>
            <person name="Tong Z."/>
            <person name="Wang L."/>
            <person name="Han Y."/>
            <person name="Zhang J."/>
            <person name="Pei D."/>
            <person name="Wang J."/>
            <person name="Zhou D."/>
            <person name="Han Y."/>
            <person name="Pang X."/>
            <person name="Zhai J."/>
            <person name="Chen F."/>
            <person name="Qin H."/>
            <person name="Wang J."/>
            <person name="Li S."/>
            <person name="Guo Z."/>
            <person name="Ye C."/>
            <person name="Du Z."/>
            <person name="Lin W."/>
            <person name="Wang J."/>
            <person name="Yu J."/>
            <person name="Yang H."/>
            <person name="Wang J."/>
            <person name="Huang P."/>
            <person name="Yang R."/>
        </authorList>
    </citation>
    <scope>NUCLEOTIDE SEQUENCE</scope>
    <source>
        <strain evidence="11">91001</strain>
    </source>
</reference>
<dbReference type="InterPro" id="IPR003353">
    <property type="entry name" value="PTS_IIB_fruc"/>
</dbReference>
<evidence type="ECO:0000256" key="2">
    <source>
        <dbReference type="ARBA" id="ARBA00012799"/>
    </source>
</evidence>
<evidence type="ECO:0000256" key="6">
    <source>
        <dbReference type="ARBA" id="ARBA00022679"/>
    </source>
</evidence>
<dbReference type="InterPro" id="IPR003501">
    <property type="entry name" value="PTS_EIIB_2/3"/>
</dbReference>
<dbReference type="GO" id="GO:0009401">
    <property type="term" value="P:phosphoenolpyruvate-dependent sugar phosphotransferase system"/>
    <property type="evidence" value="ECO:0007669"/>
    <property type="project" value="UniProtKB-KW"/>
</dbReference>
<dbReference type="EMBL" id="AE017042">
    <property type="protein sequence ID" value="AAS63927.1"/>
    <property type="molecule type" value="Genomic_DNA"/>
</dbReference>
<keyword evidence="4" id="KW-0597">Phosphoprotein</keyword>
<dbReference type="SUPFAM" id="SSF52794">
    <property type="entry name" value="PTS system IIB component-like"/>
    <property type="match status" value="1"/>
</dbReference>
<name>Q8CZM7_YERPE</name>
<evidence type="ECO:0000313" key="12">
    <source>
        <dbReference type="Proteomes" id="UP000001019"/>
    </source>
</evidence>
<keyword evidence="7" id="KW-0598">Phosphotransferase system</keyword>
<dbReference type="HOGENOM" id="CLU_013155_2_2_6"/>
<reference evidence="12" key="3">
    <citation type="journal article" date="2004" name="DNA Res.">
        <title>Complete genome sequence of Yersinia pestis strain 91001, an isolate avirulent to humans.</title>
        <authorList>
            <person name="Song Y."/>
            <person name="Tong Z."/>
            <person name="Wang J."/>
            <person name="Wang L."/>
            <person name="Guo Z."/>
            <person name="Han Y."/>
            <person name="Zhang J."/>
            <person name="Pei D."/>
            <person name="Zhou D."/>
            <person name="Qin H."/>
            <person name="Pang X."/>
            <person name="Han Y."/>
            <person name="Zhai J."/>
            <person name="Li M."/>
            <person name="Cui B."/>
            <person name="Qi Z."/>
            <person name="Jin L."/>
            <person name="Dai R."/>
            <person name="Chen F."/>
            <person name="Li S."/>
            <person name="Ye C."/>
            <person name="Du Z."/>
            <person name="Lin W."/>
            <person name="Wang J."/>
            <person name="Yu J."/>
            <person name="Yang H."/>
            <person name="Wang J."/>
            <person name="Huang P."/>
            <person name="Yang R."/>
        </authorList>
    </citation>
    <scope>NUCLEOTIDE SEQUENCE [LARGE SCALE GENOMIC DNA]</scope>
    <source>
        <strain evidence="12">91001 / Biovar Mediaevalis</strain>
    </source>
</reference>
<evidence type="ECO:0000256" key="4">
    <source>
        <dbReference type="ARBA" id="ARBA00022553"/>
    </source>
</evidence>
<feature type="domain" description="PTS EIIB type-2" evidence="9">
    <location>
        <begin position="26"/>
        <end position="122"/>
    </location>
</feature>
<protein>
    <recommendedName>
        <fullName evidence="2">protein-N(pi)-phosphohistidine--D-fructose phosphotransferase</fullName>
        <ecNumber evidence="2">2.7.1.202</ecNumber>
    </recommendedName>
</protein>
<accession>Q8CZM7</accession>
<keyword evidence="3" id="KW-0813">Transport</keyword>
<proteinExistence type="predicted"/>
<dbReference type="EMBL" id="AE009952">
    <property type="protein sequence ID" value="AAM87325.1"/>
    <property type="molecule type" value="Genomic_DNA"/>
</dbReference>